<evidence type="ECO:0000259" key="6">
    <source>
        <dbReference type="PROSITE" id="PS51186"/>
    </source>
</evidence>
<keyword evidence="4" id="KW-0046">Antibiotic resistance</keyword>
<evidence type="ECO:0000256" key="4">
    <source>
        <dbReference type="ARBA" id="ARBA00023251"/>
    </source>
</evidence>
<dbReference type="OrthoDB" id="9795206at2"/>
<evidence type="ECO:0000256" key="3">
    <source>
        <dbReference type="ARBA" id="ARBA00020586"/>
    </source>
</evidence>
<protein>
    <recommendedName>
        <fullName evidence="3">Lysine N-acyltransferase MbtK</fullName>
    </recommendedName>
    <alternativeName>
        <fullName evidence="5">Mycobactin synthase protein K</fullName>
    </alternativeName>
</protein>
<dbReference type="Pfam" id="PF13523">
    <property type="entry name" value="Acetyltransf_8"/>
    <property type="match status" value="1"/>
</dbReference>
<sequence length="219" mass="25290">MNRNLKPIYDDPSLAAYKDPTIGKSISFRPVDLERDLVMLHRWQQEPHVVPFWQLNISLDAYRSHLERFLADSHQTLCIGELDGEPMSYWESYWVKSDVIEPYYEAAPDDQGVHLLIGPPSYLGQGYALPLLKALVRVQFMHPSTKRVVAEPDIRNAKMHHIFEGCGFRFQKEVQLPDKKAALMICEREVFEAITLQPIHTRSDVGCQQDRETREISIG</sequence>
<evidence type="ECO:0000313" key="8">
    <source>
        <dbReference type="Proteomes" id="UP000078454"/>
    </source>
</evidence>
<dbReference type="InterPro" id="IPR019432">
    <property type="entry name" value="Acyltransferase_MbtK/IucB-like"/>
</dbReference>
<dbReference type="PROSITE" id="PS51186">
    <property type="entry name" value="GNAT"/>
    <property type="match status" value="1"/>
</dbReference>
<proteinExistence type="predicted"/>
<comment type="caution">
    <text evidence="7">The sequence shown here is derived from an EMBL/GenBank/DDBJ whole genome shotgun (WGS) entry which is preliminary data.</text>
</comment>
<dbReference type="GO" id="GO:0019290">
    <property type="term" value="P:siderophore biosynthetic process"/>
    <property type="evidence" value="ECO:0007669"/>
    <property type="project" value="InterPro"/>
</dbReference>
<comment type="function">
    <text evidence="1">Acyltransferase required for the direct transfer of medium- to long-chain fatty acyl moieties from a carrier protein (MbtL) on to the epsilon-amino group of lysine residue in the mycobactin core.</text>
</comment>
<feature type="domain" description="N-acetyltransferase" evidence="6">
    <location>
        <begin position="26"/>
        <end position="189"/>
    </location>
</feature>
<dbReference type="PANTHER" id="PTHR31438:SF1">
    <property type="entry name" value="LYSINE N-ACYLTRANSFERASE C17G9.06C-RELATED"/>
    <property type="match status" value="1"/>
</dbReference>
<dbReference type="Proteomes" id="UP000078454">
    <property type="component" value="Unassembled WGS sequence"/>
</dbReference>
<dbReference type="Gene3D" id="3.40.630.30">
    <property type="match status" value="1"/>
</dbReference>
<evidence type="ECO:0000256" key="2">
    <source>
        <dbReference type="ARBA" id="ARBA00004924"/>
    </source>
</evidence>
<dbReference type="InterPro" id="IPR000182">
    <property type="entry name" value="GNAT_dom"/>
</dbReference>
<keyword evidence="7" id="KW-0808">Transferase</keyword>
<dbReference type="SUPFAM" id="SSF55729">
    <property type="entry name" value="Acyl-CoA N-acyltransferases (Nat)"/>
    <property type="match status" value="1"/>
</dbReference>
<evidence type="ECO:0000256" key="5">
    <source>
        <dbReference type="ARBA" id="ARBA00031122"/>
    </source>
</evidence>
<gene>
    <name evidence="7" type="ORF">A8708_23410</name>
</gene>
<comment type="pathway">
    <text evidence="2">Siderophore biosynthesis.</text>
</comment>
<name>A0A197ZZX7_9BACL</name>
<evidence type="ECO:0000256" key="1">
    <source>
        <dbReference type="ARBA" id="ARBA00003818"/>
    </source>
</evidence>
<dbReference type="PANTHER" id="PTHR31438">
    <property type="entry name" value="LYSINE N-ACYLTRANSFERASE C17G9.06C-RELATED"/>
    <property type="match status" value="1"/>
</dbReference>
<dbReference type="GO" id="GO:0016410">
    <property type="term" value="F:N-acyltransferase activity"/>
    <property type="evidence" value="ECO:0007669"/>
    <property type="project" value="TreeGrafter"/>
</dbReference>
<dbReference type="GO" id="GO:0046677">
    <property type="term" value="P:response to antibiotic"/>
    <property type="evidence" value="ECO:0007669"/>
    <property type="project" value="UniProtKB-KW"/>
</dbReference>
<dbReference type="EMBL" id="LYPB01000088">
    <property type="protein sequence ID" value="OAS14754.1"/>
    <property type="molecule type" value="Genomic_DNA"/>
</dbReference>
<reference evidence="7 8" key="1">
    <citation type="submission" date="2016-05" db="EMBL/GenBank/DDBJ databases">
        <title>Paenibacillus sp. 1ZS3-15 nov., isolated from the rhizosphere soil.</title>
        <authorList>
            <person name="Zhang X.X."/>
            <person name="Zhang J."/>
        </authorList>
    </citation>
    <scope>NUCLEOTIDE SEQUENCE [LARGE SCALE GENOMIC DNA]</scope>
    <source>
        <strain evidence="7 8">1ZS3-15</strain>
    </source>
</reference>
<dbReference type="AlphaFoldDB" id="A0A197ZZX7"/>
<dbReference type="SMART" id="SM01006">
    <property type="entry name" value="AlcB"/>
    <property type="match status" value="1"/>
</dbReference>
<organism evidence="7 8">
    <name type="scientific">Paenibacillus oryzisoli</name>
    <dbReference type="NCBI Taxonomy" id="1850517"/>
    <lineage>
        <taxon>Bacteria</taxon>
        <taxon>Bacillati</taxon>
        <taxon>Bacillota</taxon>
        <taxon>Bacilli</taxon>
        <taxon>Bacillales</taxon>
        <taxon>Paenibacillaceae</taxon>
        <taxon>Paenibacillus</taxon>
    </lineage>
</organism>
<dbReference type="InterPro" id="IPR016181">
    <property type="entry name" value="Acyl_CoA_acyltransferase"/>
</dbReference>
<evidence type="ECO:0000313" key="7">
    <source>
        <dbReference type="EMBL" id="OAS14754.1"/>
    </source>
</evidence>
<dbReference type="STRING" id="1850517.A8708_23410"/>
<keyword evidence="8" id="KW-1185">Reference proteome</keyword>
<accession>A0A197ZZX7</accession>